<keyword evidence="3" id="KW-1185">Reference proteome</keyword>
<proteinExistence type="predicted"/>
<evidence type="ECO:0000313" key="3">
    <source>
        <dbReference type="Proteomes" id="UP001565368"/>
    </source>
</evidence>
<evidence type="ECO:0008006" key="4">
    <source>
        <dbReference type="Google" id="ProtNLM"/>
    </source>
</evidence>
<reference evidence="2 3" key="1">
    <citation type="submission" date="2023-08" db="EMBL/GenBank/DDBJ databases">
        <title>Annotated Genome Sequence of Vanrija albida AlHP1.</title>
        <authorList>
            <person name="Herzog R."/>
        </authorList>
    </citation>
    <scope>NUCLEOTIDE SEQUENCE [LARGE SCALE GENOMIC DNA]</scope>
    <source>
        <strain evidence="2 3">AlHP1</strain>
    </source>
</reference>
<evidence type="ECO:0000313" key="2">
    <source>
        <dbReference type="EMBL" id="KAL1412474.1"/>
    </source>
</evidence>
<organism evidence="2 3">
    <name type="scientific">Vanrija albida</name>
    <dbReference type="NCBI Taxonomy" id="181172"/>
    <lineage>
        <taxon>Eukaryota</taxon>
        <taxon>Fungi</taxon>
        <taxon>Dikarya</taxon>
        <taxon>Basidiomycota</taxon>
        <taxon>Agaricomycotina</taxon>
        <taxon>Tremellomycetes</taxon>
        <taxon>Trichosporonales</taxon>
        <taxon>Trichosporonaceae</taxon>
        <taxon>Vanrija</taxon>
    </lineage>
</organism>
<dbReference type="EMBL" id="JBBXJM010000001">
    <property type="protein sequence ID" value="KAL1412474.1"/>
    <property type="molecule type" value="Genomic_DNA"/>
</dbReference>
<accession>A0ABR3QCN1</accession>
<feature type="region of interest" description="Disordered" evidence="1">
    <location>
        <begin position="97"/>
        <end position="136"/>
    </location>
</feature>
<gene>
    <name evidence="2" type="ORF">Q8F55_000219</name>
</gene>
<comment type="caution">
    <text evidence="2">The sequence shown here is derived from an EMBL/GenBank/DDBJ whole genome shotgun (WGS) entry which is preliminary data.</text>
</comment>
<evidence type="ECO:0000256" key="1">
    <source>
        <dbReference type="SAM" id="MobiDB-lite"/>
    </source>
</evidence>
<dbReference type="InterPro" id="IPR021047">
    <property type="entry name" value="Mannosyltransferase_CMT1"/>
</dbReference>
<name>A0ABR3QCN1_9TREE</name>
<dbReference type="Pfam" id="PF11735">
    <property type="entry name" value="CAP59_mtransfer"/>
    <property type="match status" value="1"/>
</dbReference>
<sequence length="576" mass="65443">MSGMRLSGSKPGPSRRYPVSLKLGGTSVSIPRPLVRGLVLLLALGALYFVASAGGKVDDQWSATTESERGRTQEGWSRFDGLSRLFGAGSPQRQQVAQAPIGRDKNGQIKLSPRPNTFRLDRPLPSNRTNPYHPGHSRVIIPNTNPVEYELRPLPSIEEAFAHLRPRMYDLKERFPEIPREHDLNNPIHPPFLTPALMERYAHLGGEWDDKKKKWIEGGEKRYLFTTVCRQVTGMLADWFATWTVVVDFLGPESCVFALMEGPSDDGAGEIIAAAMKEHLLFLGVPPENLFIQTHMPSIDWDNSHRIQTLADLRNAVMQPIYDSKYPGLSPDGKNWSAVLFYNDVYFGGRHFLEILHQHFFQDADMTCGWDHAGKWFYDGWVGRDMSGDLYTPFPVPKDQQEDPQRLFINHPATLERHSRVLPYQVFAGWNGMAVMNPVPFLPPYNVRFRRGVPRRPDQQPGEEECQASESSFISWDFWKYGFGRIAVVPGIHLTYGKDDSRVRGYVEYPLPDATHPEKIEWVDEPPRKVRCQDWPDKPGKGHWAWDGTRWTDPPPLIILDPNGTVIASNRRGGDS</sequence>
<dbReference type="RefSeq" id="XP_069212418.1">
    <property type="nucleotide sequence ID" value="XM_069348874.1"/>
</dbReference>
<dbReference type="PANTHER" id="PTHR34144:SF5">
    <property type="entry name" value="ALPHA-1,3-MANNOSYLTRANSFERASE CMT1"/>
    <property type="match status" value="1"/>
</dbReference>
<dbReference type="Proteomes" id="UP001565368">
    <property type="component" value="Unassembled WGS sequence"/>
</dbReference>
<dbReference type="GeneID" id="95981262"/>
<protein>
    <recommendedName>
        <fullName evidence="4">Alpha-1,3-mannosyltransferase</fullName>
    </recommendedName>
</protein>
<feature type="region of interest" description="Disordered" evidence="1">
    <location>
        <begin position="1"/>
        <end position="21"/>
    </location>
</feature>
<dbReference type="PANTHER" id="PTHR34144">
    <property type="entry name" value="CHROMOSOME 8, WHOLE GENOME SHOTGUN SEQUENCE"/>
    <property type="match status" value="1"/>
</dbReference>